<reference evidence="3" key="1">
    <citation type="submission" date="2011-02" db="EMBL/GenBank/DDBJ databases">
        <title>The genome of the leaf-cutting ant Acromyrmex echinatior suggests key adaptations to social evolution and fungus farming.</title>
        <authorList>
            <person name="Nygaard S."/>
            <person name="Zhang G."/>
        </authorList>
    </citation>
    <scope>NUCLEOTIDE SEQUENCE</scope>
</reference>
<dbReference type="STRING" id="103372.F4WZF7"/>
<feature type="signal peptide" evidence="2">
    <location>
        <begin position="1"/>
        <end position="21"/>
    </location>
</feature>
<protein>
    <submittedName>
        <fullName evidence="3">Uncharacterized protein</fullName>
    </submittedName>
</protein>
<organism evidence="4">
    <name type="scientific">Acromyrmex echinatior</name>
    <name type="common">Panamanian leafcutter ant</name>
    <name type="synonym">Acromyrmex octospinosus echinatior</name>
    <dbReference type="NCBI Taxonomy" id="103372"/>
    <lineage>
        <taxon>Eukaryota</taxon>
        <taxon>Metazoa</taxon>
        <taxon>Ecdysozoa</taxon>
        <taxon>Arthropoda</taxon>
        <taxon>Hexapoda</taxon>
        <taxon>Insecta</taxon>
        <taxon>Pterygota</taxon>
        <taxon>Neoptera</taxon>
        <taxon>Endopterygota</taxon>
        <taxon>Hymenoptera</taxon>
        <taxon>Apocrita</taxon>
        <taxon>Aculeata</taxon>
        <taxon>Formicoidea</taxon>
        <taxon>Formicidae</taxon>
        <taxon>Myrmicinae</taxon>
        <taxon>Acromyrmex</taxon>
    </lineage>
</organism>
<feature type="region of interest" description="Disordered" evidence="1">
    <location>
        <begin position="289"/>
        <end position="319"/>
    </location>
</feature>
<keyword evidence="2" id="KW-0732">Signal</keyword>
<evidence type="ECO:0000256" key="1">
    <source>
        <dbReference type="SAM" id="MobiDB-lite"/>
    </source>
</evidence>
<dbReference type="OrthoDB" id="7550636at2759"/>
<dbReference type="AlphaFoldDB" id="F4WZF7"/>
<evidence type="ECO:0000313" key="3">
    <source>
        <dbReference type="EMBL" id="EGI60401.1"/>
    </source>
</evidence>
<accession>F4WZF7</accession>
<evidence type="ECO:0000313" key="4">
    <source>
        <dbReference type="Proteomes" id="UP000007755"/>
    </source>
</evidence>
<dbReference type="InParanoid" id="F4WZF7"/>
<feature type="compositionally biased region" description="Polar residues" evidence="1">
    <location>
        <begin position="290"/>
        <end position="319"/>
    </location>
</feature>
<dbReference type="EMBL" id="GL888479">
    <property type="protein sequence ID" value="EGI60401.1"/>
    <property type="molecule type" value="Genomic_DNA"/>
</dbReference>
<gene>
    <name evidence="3" type="ORF">G5I_11379</name>
</gene>
<proteinExistence type="predicted"/>
<keyword evidence="4" id="KW-1185">Reference proteome</keyword>
<sequence>MFTKHIKIAQLLLLYCVVVQSYVIPENRSLTKDGNSFQDLYNINEETERFRITFGINLYSFFWLSYKWSSSISYSNNRERSFNEYPLKDQYSVPVEKRDIDKRIGDQMTPTKIIEHIELITSQLKEFNKILMIKNATKSSQNLTKDTETHLLRFVIMVYQWISDVMVQNILGKLYHKHLLELREKCMPNPEGYTHGQIINPSDIINEIRTIHDKLREESKDLFEKTELSRMTSALLLAINSIVSDLNERLKSEDAVISLNLNINLCEFQFVAYQWALRIRYPNIYKNPVDKNSQPPLEGQSSSPMEKNYNGPTDKNNTADVLEHENKSSTEGIDVSTESVYKSKQIIRYTLEMQLFIFSQITQEWFSYGFLFMHGTLEGRSFNDFQLPLDDQPFSLPLKESGYELEDDEEITIKDFMDNVKLTKRLVNENLKASEKITIGTDKNFFKKLENRTHIKRSTFEKENRIKHLESLRVKYILTIYRWISNIIIFNTIGGTSFSDFFPHLQDCQSMFPMKKMQEQLHEFEIISKEIIHLTKLLQTASKI</sequence>
<dbReference type="Proteomes" id="UP000007755">
    <property type="component" value="Unassembled WGS sequence"/>
</dbReference>
<dbReference type="KEGG" id="aec:105150953"/>
<evidence type="ECO:0000256" key="2">
    <source>
        <dbReference type="SAM" id="SignalP"/>
    </source>
</evidence>
<name>F4WZF7_ACREC</name>
<feature type="chain" id="PRO_5003319137" evidence="2">
    <location>
        <begin position="22"/>
        <end position="544"/>
    </location>
</feature>